<keyword evidence="2" id="KW-1185">Reference proteome</keyword>
<sequence>MVIPKDATVDQLISILNSEDYDPIATINDAVSDKLSLQEQHPASVELMTQLDSQSQDMIAYLQHILETLQKSERRIPHEIDLIRSDIRNFNENLSEILPGITQDAAEGSRSEVFSELARLNAIKSRIDDVSKLLVASTTSTKDPELLKKLAVVFKGTPEEAKRKQQAAGSGYSLFNKIRT</sequence>
<dbReference type="EMBL" id="BTGC01000003">
    <property type="protein sequence ID" value="GMM50266.1"/>
    <property type="molecule type" value="Genomic_DNA"/>
</dbReference>
<comment type="caution">
    <text evidence="1">The sequence shown here is derived from an EMBL/GenBank/DDBJ whole genome shotgun (WGS) entry which is preliminary data.</text>
</comment>
<proteinExistence type="predicted"/>
<organism evidence="1 2">
    <name type="scientific">Starmerella bacillaris</name>
    <name type="common">Yeast</name>
    <name type="synonym">Candida zemplinina</name>
    <dbReference type="NCBI Taxonomy" id="1247836"/>
    <lineage>
        <taxon>Eukaryota</taxon>
        <taxon>Fungi</taxon>
        <taxon>Dikarya</taxon>
        <taxon>Ascomycota</taxon>
        <taxon>Saccharomycotina</taxon>
        <taxon>Dipodascomycetes</taxon>
        <taxon>Dipodascales</taxon>
        <taxon>Trichomonascaceae</taxon>
        <taxon>Starmerella</taxon>
    </lineage>
</organism>
<evidence type="ECO:0000313" key="1">
    <source>
        <dbReference type="EMBL" id="GMM50266.1"/>
    </source>
</evidence>
<protein>
    <submittedName>
        <fullName evidence="1">Uncharacterized protein</fullName>
    </submittedName>
</protein>
<dbReference type="AlphaFoldDB" id="A0AAV5RF99"/>
<dbReference type="Proteomes" id="UP001362899">
    <property type="component" value="Unassembled WGS sequence"/>
</dbReference>
<evidence type="ECO:0000313" key="2">
    <source>
        <dbReference type="Proteomes" id="UP001362899"/>
    </source>
</evidence>
<name>A0AAV5RF99_STABA</name>
<accession>A0AAV5RF99</accession>
<reference evidence="1 2" key="1">
    <citation type="journal article" date="2023" name="Elife">
        <title>Identification of key yeast species and microbe-microbe interactions impacting larval growth of Drosophila in the wild.</title>
        <authorList>
            <person name="Mure A."/>
            <person name="Sugiura Y."/>
            <person name="Maeda R."/>
            <person name="Honda K."/>
            <person name="Sakurai N."/>
            <person name="Takahashi Y."/>
            <person name="Watada M."/>
            <person name="Katoh T."/>
            <person name="Gotoh A."/>
            <person name="Gotoh Y."/>
            <person name="Taniguchi I."/>
            <person name="Nakamura K."/>
            <person name="Hayashi T."/>
            <person name="Katayama T."/>
            <person name="Uemura T."/>
            <person name="Hattori Y."/>
        </authorList>
    </citation>
    <scope>NUCLEOTIDE SEQUENCE [LARGE SCALE GENOMIC DNA]</scope>
    <source>
        <strain evidence="1 2">SB-73</strain>
    </source>
</reference>
<gene>
    <name evidence="1" type="ORF">DASB73_012240</name>
</gene>